<dbReference type="InterPro" id="IPR043129">
    <property type="entry name" value="ATPase_NBD"/>
</dbReference>
<evidence type="ECO:0000256" key="4">
    <source>
        <dbReference type="ARBA" id="ARBA00022840"/>
    </source>
</evidence>
<organism evidence="10 11">
    <name type="scientific">Ureaplasma zalophigenitalium</name>
    <dbReference type="NCBI Taxonomy" id="907723"/>
    <lineage>
        <taxon>Bacteria</taxon>
        <taxon>Bacillati</taxon>
        <taxon>Mycoplasmatota</taxon>
        <taxon>Mycoplasmoidales</taxon>
        <taxon>Mycoplasmoidaceae</taxon>
        <taxon>Ureaplasma</taxon>
    </lineage>
</organism>
<feature type="compositionally biased region" description="Basic and acidic residues" evidence="9">
    <location>
        <begin position="581"/>
        <end position="600"/>
    </location>
</feature>
<evidence type="ECO:0000256" key="2">
    <source>
        <dbReference type="ARBA" id="ARBA00022553"/>
    </source>
</evidence>
<feature type="compositionally biased region" description="Low complexity" evidence="9">
    <location>
        <begin position="571"/>
        <end position="580"/>
    </location>
</feature>
<evidence type="ECO:0000313" key="11">
    <source>
        <dbReference type="Proteomes" id="UP001207252"/>
    </source>
</evidence>
<dbReference type="EMBL" id="JAOXHJ010000001">
    <property type="protein sequence ID" value="MCV3753803.1"/>
    <property type="molecule type" value="Genomic_DNA"/>
</dbReference>
<dbReference type="PROSITE" id="PS01036">
    <property type="entry name" value="HSP70_3"/>
    <property type="match status" value="1"/>
</dbReference>
<keyword evidence="5 7" id="KW-0346">Stress response</keyword>
<comment type="caution">
    <text evidence="10">The sequence shown here is derived from an EMBL/GenBank/DDBJ whole genome shotgun (WGS) entry which is preliminary data.</text>
</comment>
<comment type="induction">
    <text evidence="7">By stress conditions e.g. heat shock.</text>
</comment>
<feature type="region of interest" description="Disordered" evidence="9">
    <location>
        <begin position="571"/>
        <end position="600"/>
    </location>
</feature>
<dbReference type="PRINTS" id="PR00301">
    <property type="entry name" value="HEATSHOCK70"/>
</dbReference>
<dbReference type="NCBIfam" id="NF001413">
    <property type="entry name" value="PRK00290.1"/>
    <property type="match status" value="1"/>
</dbReference>
<keyword evidence="11" id="KW-1185">Reference proteome</keyword>
<accession>A0ABT3BNG5</accession>
<keyword evidence="3 7" id="KW-0547">Nucleotide-binding</keyword>
<dbReference type="Pfam" id="PF00012">
    <property type="entry name" value="HSP70"/>
    <property type="match status" value="1"/>
</dbReference>
<dbReference type="HAMAP" id="MF_00332">
    <property type="entry name" value="DnaK"/>
    <property type="match status" value="1"/>
</dbReference>
<keyword evidence="4 7" id="KW-0067">ATP-binding</keyword>
<dbReference type="PROSITE" id="PS00297">
    <property type="entry name" value="HSP70_1"/>
    <property type="match status" value="1"/>
</dbReference>
<feature type="modified residue" description="Phosphothreonine; by autocatalysis" evidence="7">
    <location>
        <position position="175"/>
    </location>
</feature>
<dbReference type="InterPro" id="IPR013126">
    <property type="entry name" value="Hsp_70_fam"/>
</dbReference>
<keyword evidence="6 7" id="KW-0143">Chaperone</keyword>
<dbReference type="InterPro" id="IPR018181">
    <property type="entry name" value="Heat_shock_70_CS"/>
</dbReference>
<dbReference type="Proteomes" id="UP001207252">
    <property type="component" value="Unassembled WGS sequence"/>
</dbReference>
<dbReference type="PROSITE" id="PS00329">
    <property type="entry name" value="HSP70_2"/>
    <property type="match status" value="1"/>
</dbReference>
<evidence type="ECO:0000256" key="9">
    <source>
        <dbReference type="SAM" id="MobiDB-lite"/>
    </source>
</evidence>
<dbReference type="SUPFAM" id="SSF53067">
    <property type="entry name" value="Actin-like ATPase domain"/>
    <property type="match status" value="2"/>
</dbReference>
<protein>
    <recommendedName>
        <fullName evidence="7">Chaperone protein DnaK</fullName>
    </recommendedName>
    <alternativeName>
        <fullName evidence="7">HSP70</fullName>
    </alternativeName>
    <alternativeName>
        <fullName evidence="7">Heat shock 70 kDa protein</fullName>
    </alternativeName>
    <alternativeName>
        <fullName evidence="7">Heat shock protein 70</fullName>
    </alternativeName>
</protein>
<evidence type="ECO:0000256" key="8">
    <source>
        <dbReference type="RuleBase" id="RU003322"/>
    </source>
</evidence>
<evidence type="ECO:0000313" key="10">
    <source>
        <dbReference type="EMBL" id="MCV3753803.1"/>
    </source>
</evidence>
<keyword evidence="2 7" id="KW-0597">Phosphoprotein</keyword>
<proteinExistence type="evidence at transcript level"/>
<reference evidence="10 11" key="1">
    <citation type="journal article" date="2020" name="Int. J. Syst. Evol. Microbiol.">
        <title>Ureaplasma miroungigenitalium sp. nov. isolated from northern elephant seals (Mirounga angustirostris) and Ureaplasma zalophigenitalium sp. nov. isolated from California sea lions (Zalophus californianus).</title>
        <authorList>
            <person name="Volokhov D.V."/>
            <person name="Gulland F.M."/>
            <person name="Gao Y."/>
            <person name="Chizhikov V.E."/>
        </authorList>
    </citation>
    <scope>NUCLEOTIDE SEQUENCE [LARGE SCALE GENOMIC DNA]</scope>
    <source>
        <strain evidence="10 11">CSL7644-GEN</strain>
    </source>
</reference>
<evidence type="ECO:0000256" key="1">
    <source>
        <dbReference type="ARBA" id="ARBA00007381"/>
    </source>
</evidence>
<evidence type="ECO:0000256" key="6">
    <source>
        <dbReference type="ARBA" id="ARBA00023186"/>
    </source>
</evidence>
<dbReference type="InterPro" id="IPR012725">
    <property type="entry name" value="Chaperone_DnaK"/>
</dbReference>
<dbReference type="Gene3D" id="3.30.420.40">
    <property type="match status" value="2"/>
</dbReference>
<dbReference type="Gene3D" id="3.90.640.10">
    <property type="entry name" value="Actin, Chain A, domain 4"/>
    <property type="match status" value="1"/>
</dbReference>
<dbReference type="RefSeq" id="WP_263817606.1">
    <property type="nucleotide sequence ID" value="NZ_JAOXHJ010000001.1"/>
</dbReference>
<evidence type="ECO:0000256" key="3">
    <source>
        <dbReference type="ARBA" id="ARBA00022741"/>
    </source>
</evidence>
<evidence type="ECO:0000256" key="5">
    <source>
        <dbReference type="ARBA" id="ARBA00023016"/>
    </source>
</evidence>
<evidence type="ECO:0000256" key="7">
    <source>
        <dbReference type="HAMAP-Rule" id="MF_00332"/>
    </source>
</evidence>
<name>A0ABT3BNG5_9BACT</name>
<gene>
    <name evidence="7 10" type="primary">dnaK</name>
    <name evidence="10" type="ORF">OF365_00155</name>
</gene>
<dbReference type="Gene3D" id="2.60.34.10">
    <property type="entry name" value="Substrate Binding Domain Of DNAk, Chain A, domain 1"/>
    <property type="match status" value="1"/>
</dbReference>
<dbReference type="SUPFAM" id="SSF100920">
    <property type="entry name" value="Heat shock protein 70kD (HSP70), peptide-binding domain"/>
    <property type="match status" value="1"/>
</dbReference>
<comment type="function">
    <text evidence="7">Acts as a chaperone.</text>
</comment>
<comment type="similarity">
    <text evidence="1 7 8">Belongs to the heat shock protein 70 family.</text>
</comment>
<sequence length="600" mass="65963">MAKEIILGIDLGTTNSCVAVYRDNTPSVIETPEGKRTVPSVVSFKKGEVIIGDAAKRQQITNPNTISSVKRFMGTDKKIKIVDKEYTPEEISAKILSYIKEYAEKKLGTTVKKAVITVPAYFNDAQRQATKNAGVIAGLEVARIINEPTAAALAYGIEKLDKEQKVLVFDLGGGTFDVSILDMADGTFEVLSTSGDNELGGDDFDDVVINWLLKSIIEDHNIDLTNNTMAKQRLKDAAEKAKIELSGVNSTLISLPFIAMDENQNPVNFERELNRATFDKLTAHLIERLKKPVLDAINESKIGLNEIDQVLLVGGSTRIPAVQKLVAELTNKEPNRSLNPDEVVAIGASIQGGVLAGDIDDILLLDVTPLTLSIETMGGVATPLIPRNTKIPVSKSQVFSTAADNQPSVDVRVFQGERPMAADNKFLGQFELSGIEPAPRGTPQIEIKFSIDANGIITVTAKDLKTQKETMTTIKDAQGLSEEEIQRMVKEAEDNKEKDAKIKKEKELVNEADALINQLETITKDEKFPAEQKTKFEEEIASLKKYKDAEDFENLEKKINEMKTLINQAMQFAQQASQSQDKPKDDEVTEAKVNEAEDKK</sequence>
<dbReference type="InterPro" id="IPR029047">
    <property type="entry name" value="HSP70_peptide-bd_sf"/>
</dbReference>
<dbReference type="CDD" id="cd10234">
    <property type="entry name" value="ASKHA_NBD_HSP70_DnaK-like"/>
    <property type="match status" value="1"/>
</dbReference>
<dbReference type="PANTHER" id="PTHR19375">
    <property type="entry name" value="HEAT SHOCK PROTEIN 70KDA"/>
    <property type="match status" value="1"/>
</dbReference>